<dbReference type="EMBL" id="LT629799">
    <property type="protein sequence ID" value="SDU82037.1"/>
    <property type="molecule type" value="Genomic_DNA"/>
</dbReference>
<evidence type="ECO:0000256" key="1">
    <source>
        <dbReference type="SAM" id="MobiDB-lite"/>
    </source>
</evidence>
<dbReference type="OrthoDB" id="3830985at2"/>
<gene>
    <name evidence="2" type="ORF">SAMN04488544_0481</name>
</gene>
<evidence type="ECO:0000313" key="2">
    <source>
        <dbReference type="EMBL" id="SDU82037.1"/>
    </source>
</evidence>
<proteinExistence type="predicted"/>
<name>A0A1H2LM14_9ACTN</name>
<feature type="region of interest" description="Disordered" evidence="1">
    <location>
        <begin position="1"/>
        <end position="66"/>
    </location>
</feature>
<accession>A0A1H2LM14</accession>
<dbReference type="STRING" id="546874.SAMN04488544_0481"/>
<sequence length="66" mass="6953">MSDPVQDPRQMDDEQLAEVPDPPQPADPEPGQGPVVEEDYAEGSTNAPDGAERPEPAGEDYAGSGF</sequence>
<dbReference type="AlphaFoldDB" id="A0A1H2LM14"/>
<dbReference type="RefSeq" id="WP_091073098.1">
    <property type="nucleotide sequence ID" value="NZ_LT629799.1"/>
</dbReference>
<reference evidence="3" key="1">
    <citation type="submission" date="2016-10" db="EMBL/GenBank/DDBJ databases">
        <authorList>
            <person name="Varghese N."/>
            <person name="Submissions S."/>
        </authorList>
    </citation>
    <scope>NUCLEOTIDE SEQUENCE [LARGE SCALE GENOMIC DNA]</scope>
    <source>
        <strain evidence="3">DSM 21743</strain>
    </source>
</reference>
<evidence type="ECO:0000313" key="3">
    <source>
        <dbReference type="Proteomes" id="UP000198825"/>
    </source>
</evidence>
<protein>
    <submittedName>
        <fullName evidence="2">Uncharacterized protein</fullName>
    </submittedName>
</protein>
<dbReference type="Proteomes" id="UP000198825">
    <property type="component" value="Chromosome I"/>
</dbReference>
<keyword evidence="3" id="KW-1185">Reference proteome</keyword>
<organism evidence="2 3">
    <name type="scientific">Microlunatus sagamiharensis</name>
    <dbReference type="NCBI Taxonomy" id="546874"/>
    <lineage>
        <taxon>Bacteria</taxon>
        <taxon>Bacillati</taxon>
        <taxon>Actinomycetota</taxon>
        <taxon>Actinomycetes</taxon>
        <taxon>Propionibacteriales</taxon>
        <taxon>Propionibacteriaceae</taxon>
        <taxon>Microlunatus</taxon>
    </lineage>
</organism>